<dbReference type="GO" id="GO:0016757">
    <property type="term" value="F:glycosyltransferase activity"/>
    <property type="evidence" value="ECO:0007669"/>
    <property type="project" value="UniProtKB-KW"/>
</dbReference>
<dbReference type="Proteomes" id="UP001212327">
    <property type="component" value="Unassembled WGS sequence"/>
</dbReference>
<accession>A0AAW6A5F4</accession>
<evidence type="ECO:0000256" key="1">
    <source>
        <dbReference type="ARBA" id="ARBA00022676"/>
    </source>
</evidence>
<keyword evidence="3" id="KW-0479">Metal-binding</keyword>
<protein>
    <submittedName>
        <fullName evidence="4">Glycosyltransferase</fullName>
    </submittedName>
</protein>
<keyword evidence="2" id="KW-0808">Transferase</keyword>
<gene>
    <name evidence="4" type="ORF">PGA78_08050</name>
</gene>
<dbReference type="Pfam" id="PF01501">
    <property type="entry name" value="Glyco_transf_8"/>
    <property type="match status" value="1"/>
</dbReference>
<dbReference type="PANTHER" id="PTHR13778:SF47">
    <property type="entry name" value="LIPOPOLYSACCHARIDE 1,3-GALACTOSYLTRANSFERASE"/>
    <property type="match status" value="1"/>
</dbReference>
<evidence type="ECO:0000256" key="3">
    <source>
        <dbReference type="ARBA" id="ARBA00022723"/>
    </source>
</evidence>
<dbReference type="InterPro" id="IPR002495">
    <property type="entry name" value="Glyco_trans_8"/>
</dbReference>
<sequence length="291" mass="34042">MGKKAVVFCVKGLHIMLTATAITSLVKNYKSKKPMKILVLLEGGYQADIDFIRRIPDLYGRTQISIDFWKPPYDLLKNVSSNFASGTWLPKMTLWRLFLPYYFSNYEQLAYLDNDVLVETDINDLFDQLPANAAIGGVLDYEDATHPQNNRAKTFFLPDTKQYINSGVFVANVSIYEKVVPYSKMIELINKRNYPYGDQNIINIAFYNHIHLLPWRFNLQYDDRLLKKYEHLAPSRIDEIRGQFDQPGIIHFAANGIFALPWEKFTPTTKWERMWWETFLDIKKMQMANLN</sequence>
<organism evidence="4 5">
    <name type="scientific">Lacticaseibacillus paracasei</name>
    <name type="common">Lactobacillus paracasei</name>
    <dbReference type="NCBI Taxonomy" id="1597"/>
    <lineage>
        <taxon>Bacteria</taxon>
        <taxon>Bacillati</taxon>
        <taxon>Bacillota</taxon>
        <taxon>Bacilli</taxon>
        <taxon>Lactobacillales</taxon>
        <taxon>Lactobacillaceae</taxon>
        <taxon>Lacticaseibacillus</taxon>
    </lineage>
</organism>
<dbReference type="GO" id="GO:0046872">
    <property type="term" value="F:metal ion binding"/>
    <property type="evidence" value="ECO:0007669"/>
    <property type="project" value="UniProtKB-KW"/>
</dbReference>
<dbReference type="RefSeq" id="WP_272028818.1">
    <property type="nucleotide sequence ID" value="NZ_JAQLSF010000001.1"/>
</dbReference>
<dbReference type="InterPro" id="IPR050748">
    <property type="entry name" value="Glycosyltrans_8_dom-fam"/>
</dbReference>
<evidence type="ECO:0000313" key="4">
    <source>
        <dbReference type="EMBL" id="MDB1564691.1"/>
    </source>
</evidence>
<dbReference type="PANTHER" id="PTHR13778">
    <property type="entry name" value="GLYCOSYLTRANSFERASE 8 DOMAIN-CONTAINING PROTEIN"/>
    <property type="match status" value="1"/>
</dbReference>
<dbReference type="AlphaFoldDB" id="A0AAW6A5F4"/>
<reference evidence="4 5" key="1">
    <citation type="submission" date="2023-01" db="EMBL/GenBank/DDBJ databases">
        <title>Complete genome sequence of Lacticaseibacillus paracasei SRCM217440 isolated from Makgeolli.</title>
        <authorList>
            <person name="Yang H.-G."/>
            <person name="Jeong S.-J."/>
            <person name="Ha G.-S."/>
            <person name="Yang H.-J."/>
            <person name="Jeong D.-Y."/>
        </authorList>
    </citation>
    <scope>NUCLEOTIDE SEQUENCE [LARGE SCALE GENOMIC DNA]</scope>
    <source>
        <strain evidence="4 5">SRCM217440</strain>
    </source>
</reference>
<evidence type="ECO:0000313" key="5">
    <source>
        <dbReference type="Proteomes" id="UP001212327"/>
    </source>
</evidence>
<keyword evidence="1" id="KW-0328">Glycosyltransferase</keyword>
<dbReference type="InterPro" id="IPR029044">
    <property type="entry name" value="Nucleotide-diphossugar_trans"/>
</dbReference>
<comment type="caution">
    <text evidence="4">The sequence shown here is derived from an EMBL/GenBank/DDBJ whole genome shotgun (WGS) entry which is preliminary data.</text>
</comment>
<dbReference type="EMBL" id="JAQLSF010000001">
    <property type="protein sequence ID" value="MDB1564691.1"/>
    <property type="molecule type" value="Genomic_DNA"/>
</dbReference>
<name>A0AAW6A5F4_LACPA</name>
<dbReference type="Gene3D" id="3.90.550.10">
    <property type="entry name" value="Spore Coat Polysaccharide Biosynthesis Protein SpsA, Chain A"/>
    <property type="match status" value="1"/>
</dbReference>
<dbReference type="SUPFAM" id="SSF53448">
    <property type="entry name" value="Nucleotide-diphospho-sugar transferases"/>
    <property type="match status" value="1"/>
</dbReference>
<evidence type="ECO:0000256" key="2">
    <source>
        <dbReference type="ARBA" id="ARBA00022679"/>
    </source>
</evidence>
<proteinExistence type="predicted"/>